<dbReference type="PANTHER" id="PTHR23342">
    <property type="entry name" value="N-ACETYLGLUTAMATE SYNTHASE"/>
    <property type="match status" value="1"/>
</dbReference>
<keyword evidence="9" id="KW-0963">Cytoplasm</keyword>
<organism evidence="11 12">
    <name type="scientific">Fibrella aquatilis</name>
    <dbReference type="NCBI Taxonomy" id="2817059"/>
    <lineage>
        <taxon>Bacteria</taxon>
        <taxon>Pseudomonadati</taxon>
        <taxon>Bacteroidota</taxon>
        <taxon>Cytophagia</taxon>
        <taxon>Cytophagales</taxon>
        <taxon>Spirosomataceae</taxon>
        <taxon>Fibrella</taxon>
    </lineage>
</organism>
<keyword evidence="7 9" id="KW-0067">ATP-binding</keyword>
<dbReference type="SUPFAM" id="SSF53633">
    <property type="entry name" value="Carbamate kinase-like"/>
    <property type="match status" value="1"/>
</dbReference>
<keyword evidence="5 9" id="KW-0547">Nucleotide-binding</keyword>
<dbReference type="GO" id="GO:0005737">
    <property type="term" value="C:cytoplasm"/>
    <property type="evidence" value="ECO:0007669"/>
    <property type="project" value="UniProtKB-SubCell"/>
</dbReference>
<evidence type="ECO:0000313" key="12">
    <source>
        <dbReference type="Proteomes" id="UP000664795"/>
    </source>
</evidence>
<evidence type="ECO:0000256" key="6">
    <source>
        <dbReference type="ARBA" id="ARBA00022777"/>
    </source>
</evidence>
<evidence type="ECO:0000256" key="9">
    <source>
        <dbReference type="HAMAP-Rule" id="MF_00082"/>
    </source>
</evidence>
<feature type="binding site" evidence="9">
    <location>
        <begin position="40"/>
        <end position="41"/>
    </location>
    <ligand>
        <name>substrate</name>
    </ligand>
</feature>
<proteinExistence type="inferred from homology"/>
<dbReference type="Gene3D" id="3.40.1160.10">
    <property type="entry name" value="Acetylglutamate kinase-like"/>
    <property type="match status" value="1"/>
</dbReference>
<comment type="pathway">
    <text evidence="1 9">Amino-acid biosynthesis; L-arginine biosynthesis; N(2)-acetyl-L-ornithine from L-glutamate: step 2/4.</text>
</comment>
<keyword evidence="12" id="KW-1185">Reference proteome</keyword>
<dbReference type="PIRSF" id="PIRSF000728">
    <property type="entry name" value="NAGK"/>
    <property type="match status" value="1"/>
</dbReference>
<keyword evidence="4 9" id="KW-0808">Transferase</keyword>
<evidence type="ECO:0000256" key="1">
    <source>
        <dbReference type="ARBA" id="ARBA00004828"/>
    </source>
</evidence>
<evidence type="ECO:0000256" key="5">
    <source>
        <dbReference type="ARBA" id="ARBA00022741"/>
    </source>
</evidence>
<feature type="domain" description="Aspartate/glutamate/uridylate kinase" evidence="10">
    <location>
        <begin position="4"/>
        <end position="241"/>
    </location>
</feature>
<comment type="subcellular location">
    <subcellularLocation>
        <location evidence="9">Cytoplasm</location>
    </subcellularLocation>
</comment>
<dbReference type="InterPro" id="IPR036393">
    <property type="entry name" value="AceGlu_kinase-like_sf"/>
</dbReference>
<evidence type="ECO:0000256" key="8">
    <source>
        <dbReference type="ARBA" id="ARBA00048141"/>
    </source>
</evidence>
<dbReference type="HAMAP" id="MF_00082">
    <property type="entry name" value="ArgB"/>
    <property type="match status" value="1"/>
</dbReference>
<evidence type="ECO:0000256" key="3">
    <source>
        <dbReference type="ARBA" id="ARBA00022605"/>
    </source>
</evidence>
<dbReference type="InterPro" id="IPR001048">
    <property type="entry name" value="Asp/Glu/Uridylate_kinase"/>
</dbReference>
<dbReference type="RefSeq" id="WP_207333494.1">
    <property type="nucleotide sequence ID" value="NZ_JAFMYU010000001.1"/>
</dbReference>
<keyword evidence="6 9" id="KW-0418">Kinase</keyword>
<comment type="function">
    <text evidence="9">Catalyzes the ATP-dependent phosphorylation of N-acetyl-L-glutamate.</text>
</comment>
<dbReference type="AlphaFoldDB" id="A0A939JU85"/>
<dbReference type="GO" id="GO:0042450">
    <property type="term" value="P:L-arginine biosynthetic process via ornithine"/>
    <property type="evidence" value="ECO:0007669"/>
    <property type="project" value="UniProtKB-UniRule"/>
</dbReference>
<dbReference type="CDD" id="cd04238">
    <property type="entry name" value="AAK_NAGK-like"/>
    <property type="match status" value="1"/>
</dbReference>
<dbReference type="Proteomes" id="UP000664795">
    <property type="component" value="Unassembled WGS sequence"/>
</dbReference>
<dbReference type="InterPro" id="IPR037528">
    <property type="entry name" value="ArgB"/>
</dbReference>
<evidence type="ECO:0000256" key="2">
    <source>
        <dbReference type="ARBA" id="ARBA00022571"/>
    </source>
</evidence>
<name>A0A939JU85_9BACT</name>
<dbReference type="PANTHER" id="PTHR23342:SF0">
    <property type="entry name" value="N-ACETYLGLUTAMATE SYNTHASE, MITOCHONDRIAL"/>
    <property type="match status" value="1"/>
</dbReference>
<keyword evidence="3 9" id="KW-0028">Amino-acid biosynthesis</keyword>
<feature type="binding site" evidence="9">
    <location>
        <position position="62"/>
    </location>
    <ligand>
        <name>substrate</name>
    </ligand>
</feature>
<reference evidence="11 12" key="1">
    <citation type="submission" date="2021-03" db="EMBL/GenBank/DDBJ databases">
        <title>Fibrella sp. HMF5036 genome sequencing and assembly.</title>
        <authorList>
            <person name="Kang H."/>
            <person name="Kim H."/>
            <person name="Bae S."/>
            <person name="Joh K."/>
        </authorList>
    </citation>
    <scope>NUCLEOTIDE SEQUENCE [LARGE SCALE GENOMIC DNA]</scope>
    <source>
        <strain evidence="11 12">HMF5036</strain>
    </source>
</reference>
<comment type="caution">
    <text evidence="11">The sequence shown here is derived from an EMBL/GenBank/DDBJ whole genome shotgun (WGS) entry which is preliminary data.</text>
</comment>
<dbReference type="InterPro" id="IPR004662">
    <property type="entry name" value="AcgluKinase_fam"/>
</dbReference>
<feature type="binding site" evidence="9">
    <location>
        <position position="157"/>
    </location>
    <ligand>
        <name>substrate</name>
    </ligand>
</feature>
<accession>A0A939JU85</accession>
<feature type="site" description="Transition state stabilizer" evidence="9">
    <location>
        <position position="8"/>
    </location>
</feature>
<evidence type="ECO:0000313" key="11">
    <source>
        <dbReference type="EMBL" id="MBO0929527.1"/>
    </source>
</evidence>
<dbReference type="GO" id="GO:0005524">
    <property type="term" value="F:ATP binding"/>
    <property type="evidence" value="ECO:0007669"/>
    <property type="project" value="UniProtKB-UniRule"/>
</dbReference>
<comment type="catalytic activity">
    <reaction evidence="8 9">
        <text>N-acetyl-L-glutamate + ATP = N-acetyl-L-glutamyl 5-phosphate + ADP</text>
        <dbReference type="Rhea" id="RHEA:14629"/>
        <dbReference type="ChEBI" id="CHEBI:30616"/>
        <dbReference type="ChEBI" id="CHEBI:44337"/>
        <dbReference type="ChEBI" id="CHEBI:57936"/>
        <dbReference type="ChEBI" id="CHEBI:456216"/>
        <dbReference type="EC" id="2.7.2.8"/>
    </reaction>
</comment>
<sequence length="260" mass="27447">MNPLTVLKIGGNVIDNPTALTRFLTLFSTLAGDRLLVHGGGKVATEVARKLGVETTMVDGRRITDKAMLDVVTMVYGGLVNKQIVSQLQVLDCNAIGLTGADAGVIKAQKRPVTTIDYGFVGDIIEIDSGRIQSFTRENMVPVFAPLTFAETGDLLNTNADTLASAIAVDMIFHNDVTLVYCFEKKGVLANPDDESSVIGQLTPAQYADHKTAGTVNKGMIPKLDNAFAALSAGVKRVIICHADEVPAALSGTAGTTLTL</sequence>
<evidence type="ECO:0000256" key="7">
    <source>
        <dbReference type="ARBA" id="ARBA00022840"/>
    </source>
</evidence>
<dbReference type="EC" id="2.7.2.8" evidence="9"/>
<comment type="similarity">
    <text evidence="9">Belongs to the acetylglutamate kinase family. ArgB subfamily.</text>
</comment>
<feature type="site" description="Transition state stabilizer" evidence="9">
    <location>
        <position position="223"/>
    </location>
</feature>
<gene>
    <name evidence="9 11" type="primary">argB</name>
    <name evidence="11" type="ORF">J2I48_00895</name>
</gene>
<dbReference type="GO" id="GO:0003991">
    <property type="term" value="F:acetylglutamate kinase activity"/>
    <property type="evidence" value="ECO:0007669"/>
    <property type="project" value="UniProtKB-UniRule"/>
</dbReference>
<dbReference type="Pfam" id="PF00696">
    <property type="entry name" value="AA_kinase"/>
    <property type="match status" value="1"/>
</dbReference>
<protein>
    <recommendedName>
        <fullName evidence="9">Acetylglutamate kinase</fullName>
        <ecNumber evidence="9">2.7.2.8</ecNumber>
    </recommendedName>
    <alternativeName>
        <fullName evidence="9">N-acetyl-L-glutamate 5-phosphotransferase</fullName>
    </alternativeName>
    <alternativeName>
        <fullName evidence="9">NAG kinase</fullName>
        <shortName evidence="9">NAGK</shortName>
    </alternativeName>
</protein>
<dbReference type="EMBL" id="JAFMYU010000001">
    <property type="protein sequence ID" value="MBO0929527.1"/>
    <property type="molecule type" value="Genomic_DNA"/>
</dbReference>
<evidence type="ECO:0000259" key="10">
    <source>
        <dbReference type="Pfam" id="PF00696"/>
    </source>
</evidence>
<keyword evidence="2 9" id="KW-0055">Arginine biosynthesis</keyword>
<evidence type="ECO:0000256" key="4">
    <source>
        <dbReference type="ARBA" id="ARBA00022679"/>
    </source>
</evidence>
<dbReference type="NCBIfam" id="TIGR00761">
    <property type="entry name" value="argB"/>
    <property type="match status" value="1"/>
</dbReference>